<keyword evidence="1" id="KW-0805">Transcription regulation</keyword>
<dbReference type="Pfam" id="PF00440">
    <property type="entry name" value="TetR_N"/>
    <property type="match status" value="1"/>
</dbReference>
<accession>A0A841FIQ5</accession>
<dbReference type="PANTHER" id="PTHR30055:SF243">
    <property type="entry name" value="HTH-TYPE TRANSCRIPTIONAL REGULATOR RV1816"/>
    <property type="match status" value="1"/>
</dbReference>
<dbReference type="PANTHER" id="PTHR30055">
    <property type="entry name" value="HTH-TYPE TRANSCRIPTIONAL REGULATOR RUTR"/>
    <property type="match status" value="1"/>
</dbReference>
<organism evidence="6 7">
    <name type="scientific">Phytomonospora endophytica</name>
    <dbReference type="NCBI Taxonomy" id="714109"/>
    <lineage>
        <taxon>Bacteria</taxon>
        <taxon>Bacillati</taxon>
        <taxon>Actinomycetota</taxon>
        <taxon>Actinomycetes</taxon>
        <taxon>Micromonosporales</taxon>
        <taxon>Micromonosporaceae</taxon>
        <taxon>Phytomonospora</taxon>
    </lineage>
</organism>
<feature type="domain" description="HTH tetR-type" evidence="5">
    <location>
        <begin position="17"/>
        <end position="77"/>
    </location>
</feature>
<dbReference type="EMBL" id="JACHGT010000001">
    <property type="protein sequence ID" value="MBB6032519.1"/>
    <property type="molecule type" value="Genomic_DNA"/>
</dbReference>
<evidence type="ECO:0000256" key="2">
    <source>
        <dbReference type="ARBA" id="ARBA00023125"/>
    </source>
</evidence>
<dbReference type="InterPro" id="IPR001647">
    <property type="entry name" value="HTH_TetR"/>
</dbReference>
<dbReference type="GO" id="GO:0003700">
    <property type="term" value="F:DNA-binding transcription factor activity"/>
    <property type="evidence" value="ECO:0007669"/>
    <property type="project" value="TreeGrafter"/>
</dbReference>
<proteinExistence type="predicted"/>
<dbReference type="Gene3D" id="1.10.357.10">
    <property type="entry name" value="Tetracycline Repressor, domain 2"/>
    <property type="match status" value="1"/>
</dbReference>
<dbReference type="AlphaFoldDB" id="A0A841FIQ5"/>
<dbReference type="Proteomes" id="UP000548476">
    <property type="component" value="Unassembled WGS sequence"/>
</dbReference>
<dbReference type="Pfam" id="PF13305">
    <property type="entry name" value="TetR_C_33"/>
    <property type="match status" value="1"/>
</dbReference>
<evidence type="ECO:0000256" key="3">
    <source>
        <dbReference type="ARBA" id="ARBA00023163"/>
    </source>
</evidence>
<evidence type="ECO:0000259" key="5">
    <source>
        <dbReference type="PROSITE" id="PS50977"/>
    </source>
</evidence>
<evidence type="ECO:0000313" key="6">
    <source>
        <dbReference type="EMBL" id="MBB6032519.1"/>
    </source>
</evidence>
<dbReference type="RefSeq" id="WP_184785405.1">
    <property type="nucleotide sequence ID" value="NZ_BONT01000039.1"/>
</dbReference>
<sequence>MEPVTPKTPNRRERVRNATVAEIKSVARDQLTGDGPGAISLRAIARDMGMSAPALYRYFPSLEALLVALVVDLYDELRGFMETACAELPEGDRIGRLLVAAKSFRAWAVAHRPEFTLMFASVDLHSEGSAHHDPTAEPHAAAARFSQVFGRIFHELYRQTDEERGFPLPTPAVPNMSPGLQAELVACAHTIGADVPVEFSYMFLTYWIRLYGVVAMEVHGQLPVIEHPDLLFNAMLAEMAAQLRVDITEWIGTT</sequence>
<protein>
    <submittedName>
        <fullName evidence="6">AcrR family transcriptional regulator</fullName>
    </submittedName>
</protein>
<evidence type="ECO:0000256" key="1">
    <source>
        <dbReference type="ARBA" id="ARBA00023015"/>
    </source>
</evidence>
<dbReference type="SUPFAM" id="SSF46689">
    <property type="entry name" value="Homeodomain-like"/>
    <property type="match status" value="1"/>
</dbReference>
<keyword evidence="3" id="KW-0804">Transcription</keyword>
<dbReference type="SUPFAM" id="SSF48498">
    <property type="entry name" value="Tetracyclin repressor-like, C-terminal domain"/>
    <property type="match status" value="1"/>
</dbReference>
<reference evidence="6 7" key="1">
    <citation type="submission" date="2020-08" db="EMBL/GenBank/DDBJ databases">
        <title>Genomic Encyclopedia of Type Strains, Phase IV (KMG-IV): sequencing the most valuable type-strain genomes for metagenomic binning, comparative biology and taxonomic classification.</title>
        <authorList>
            <person name="Goeker M."/>
        </authorList>
    </citation>
    <scope>NUCLEOTIDE SEQUENCE [LARGE SCALE GENOMIC DNA]</scope>
    <source>
        <strain evidence="6 7">YIM 65646</strain>
    </source>
</reference>
<dbReference type="InterPro" id="IPR036271">
    <property type="entry name" value="Tet_transcr_reg_TetR-rel_C_sf"/>
</dbReference>
<name>A0A841FIQ5_9ACTN</name>
<dbReference type="InterPro" id="IPR009057">
    <property type="entry name" value="Homeodomain-like_sf"/>
</dbReference>
<dbReference type="PROSITE" id="PS50977">
    <property type="entry name" value="HTH_TETR_2"/>
    <property type="match status" value="1"/>
</dbReference>
<keyword evidence="7" id="KW-1185">Reference proteome</keyword>
<gene>
    <name evidence="6" type="ORF">HNR73_000361</name>
</gene>
<comment type="caution">
    <text evidence="6">The sequence shown here is derived from an EMBL/GenBank/DDBJ whole genome shotgun (WGS) entry which is preliminary data.</text>
</comment>
<evidence type="ECO:0000313" key="7">
    <source>
        <dbReference type="Proteomes" id="UP000548476"/>
    </source>
</evidence>
<dbReference type="InterPro" id="IPR025996">
    <property type="entry name" value="MT1864/Rv1816-like_C"/>
</dbReference>
<evidence type="ECO:0000256" key="4">
    <source>
        <dbReference type="PROSITE-ProRule" id="PRU00335"/>
    </source>
</evidence>
<feature type="DNA-binding region" description="H-T-H motif" evidence="4">
    <location>
        <begin position="40"/>
        <end position="59"/>
    </location>
</feature>
<dbReference type="InterPro" id="IPR050109">
    <property type="entry name" value="HTH-type_TetR-like_transc_reg"/>
</dbReference>
<keyword evidence="2 4" id="KW-0238">DNA-binding</keyword>
<dbReference type="GO" id="GO:0000976">
    <property type="term" value="F:transcription cis-regulatory region binding"/>
    <property type="evidence" value="ECO:0007669"/>
    <property type="project" value="TreeGrafter"/>
</dbReference>